<dbReference type="VEuPathDB" id="FungiDB:RhiirA1_458870"/>
<proteinExistence type="predicted"/>
<organism evidence="1 2">
    <name type="scientific">Rhizophagus irregularis</name>
    <dbReference type="NCBI Taxonomy" id="588596"/>
    <lineage>
        <taxon>Eukaryota</taxon>
        <taxon>Fungi</taxon>
        <taxon>Fungi incertae sedis</taxon>
        <taxon>Mucoromycota</taxon>
        <taxon>Glomeromycotina</taxon>
        <taxon>Glomeromycetes</taxon>
        <taxon>Glomerales</taxon>
        <taxon>Glomeraceae</taxon>
        <taxon>Rhizophagus</taxon>
    </lineage>
</organism>
<evidence type="ECO:0000313" key="1">
    <source>
        <dbReference type="EMBL" id="PKK56634.1"/>
    </source>
</evidence>
<protein>
    <submittedName>
        <fullName evidence="1">Uncharacterized protein</fullName>
    </submittedName>
</protein>
<dbReference type="AlphaFoldDB" id="A0A2N1M4Q5"/>
<reference evidence="1 2" key="1">
    <citation type="submission" date="2016-04" db="EMBL/GenBank/DDBJ databases">
        <title>Genome analyses suggest a sexual origin of heterokaryosis in a supposedly ancient asexual fungus.</title>
        <authorList>
            <person name="Ropars J."/>
            <person name="Sedzielewska K."/>
            <person name="Noel J."/>
            <person name="Charron P."/>
            <person name="Farinelli L."/>
            <person name="Marton T."/>
            <person name="Kruger M."/>
            <person name="Pelin A."/>
            <person name="Brachmann A."/>
            <person name="Corradi N."/>
        </authorList>
    </citation>
    <scope>NUCLEOTIDE SEQUENCE [LARGE SCALE GENOMIC DNA]</scope>
    <source>
        <strain evidence="1 2">C2</strain>
    </source>
</reference>
<evidence type="ECO:0000313" key="2">
    <source>
        <dbReference type="Proteomes" id="UP000233469"/>
    </source>
</evidence>
<comment type="caution">
    <text evidence="1">The sequence shown here is derived from an EMBL/GenBank/DDBJ whole genome shotgun (WGS) entry which is preliminary data.</text>
</comment>
<reference evidence="1 2" key="2">
    <citation type="submission" date="2017-10" db="EMBL/GenBank/DDBJ databases">
        <title>Extensive intraspecific genome diversity in a model arbuscular mycorrhizal fungus.</title>
        <authorList>
            <person name="Chen E.C.H."/>
            <person name="Morin E."/>
            <person name="Baudet D."/>
            <person name="Noel J."/>
            <person name="Ndikumana S."/>
            <person name="Charron P."/>
            <person name="St-Onge C."/>
            <person name="Giorgi J."/>
            <person name="Grigoriev I.V."/>
            <person name="Roux C."/>
            <person name="Martin F.M."/>
            <person name="Corradi N."/>
        </authorList>
    </citation>
    <scope>NUCLEOTIDE SEQUENCE [LARGE SCALE GENOMIC DNA]</scope>
    <source>
        <strain evidence="1 2">C2</strain>
    </source>
</reference>
<dbReference type="VEuPathDB" id="FungiDB:FUN_012250"/>
<gene>
    <name evidence="1" type="ORF">RhiirC2_799614</name>
</gene>
<name>A0A2N1M4Q5_9GLOM</name>
<dbReference type="Proteomes" id="UP000233469">
    <property type="component" value="Unassembled WGS sequence"/>
</dbReference>
<dbReference type="EMBL" id="LLXL01005347">
    <property type="protein sequence ID" value="PKK56634.1"/>
    <property type="molecule type" value="Genomic_DNA"/>
</dbReference>
<accession>A0A2N1M4Q5</accession>
<sequence>MPMLNERFFGKVDAIIKKFLTTVMLGKQKSQMNQSVCYDINQITEWHHLIEMEADNEEISMGIREQEQDTKQILLRSLVSNLPMKAILEVWNVRATGTYGIWHYVILLNDGTHLCT</sequence>